<accession>A0AAE4B0E3</accession>
<feature type="chain" id="PRO_5042100330" evidence="3">
    <location>
        <begin position="28"/>
        <end position="261"/>
    </location>
</feature>
<evidence type="ECO:0000256" key="2">
    <source>
        <dbReference type="PIRSR" id="PIRSR637460-2"/>
    </source>
</evidence>
<dbReference type="InterPro" id="IPR037460">
    <property type="entry name" value="SEST-like"/>
</dbReference>
<dbReference type="Proteomes" id="UP001240236">
    <property type="component" value="Unassembled WGS sequence"/>
</dbReference>
<dbReference type="Pfam" id="PF13472">
    <property type="entry name" value="Lipase_GDSL_2"/>
    <property type="match status" value="1"/>
</dbReference>
<dbReference type="EMBL" id="JAUSUZ010000001">
    <property type="protein sequence ID" value="MDQ0368581.1"/>
    <property type="molecule type" value="Genomic_DNA"/>
</dbReference>
<dbReference type="Gene3D" id="3.40.50.1110">
    <property type="entry name" value="SGNH hydrolase"/>
    <property type="match status" value="1"/>
</dbReference>
<name>A0AAE4B0E3_9ACTN</name>
<sequence>MGKWALRLSVTFTTVLAAITVGPAAHADAPVDYVALGDSYSSGTGATGATGSCMRSPNGYPQLWANRHETSSFAFVACGGATTDDVRATQVASLSAGTDLVTITIGGNDAGFAAGAISCVLGSDQVCLGVVEAARAYIRTVLPGRLDRTYADITARAPSAEVVVLGYPRLFETGACPGGLSLVKRQALNAAADDLASVTAARAQAAGLTWADTRPIFAGYGVCAGTPWINRVNLLNLTSTFHPNNAGYASGYLPALENFTG</sequence>
<dbReference type="SUPFAM" id="SSF52266">
    <property type="entry name" value="SGNH hydrolase"/>
    <property type="match status" value="1"/>
</dbReference>
<feature type="disulfide bond" evidence="2">
    <location>
        <begin position="176"/>
        <end position="223"/>
    </location>
</feature>
<keyword evidence="3" id="KW-0732">Signal</keyword>
<feature type="disulfide bond" evidence="2">
    <location>
        <begin position="119"/>
        <end position="127"/>
    </location>
</feature>
<feature type="active site" description="Nucleophile" evidence="1">
    <location>
        <position position="39"/>
    </location>
</feature>
<keyword evidence="2" id="KW-1015">Disulfide bond</keyword>
<proteinExistence type="predicted"/>
<keyword evidence="6" id="KW-1185">Reference proteome</keyword>
<dbReference type="InterPro" id="IPR013830">
    <property type="entry name" value="SGNH_hydro"/>
</dbReference>
<evidence type="ECO:0000256" key="3">
    <source>
        <dbReference type="SAM" id="SignalP"/>
    </source>
</evidence>
<dbReference type="AlphaFoldDB" id="A0AAE4B0E3"/>
<evidence type="ECO:0000259" key="4">
    <source>
        <dbReference type="Pfam" id="PF13472"/>
    </source>
</evidence>
<protein>
    <submittedName>
        <fullName evidence="5">Lysophospholipase L1-like esterase</fullName>
    </submittedName>
</protein>
<gene>
    <name evidence="5" type="ORF">J2S42_005250</name>
</gene>
<dbReference type="InterPro" id="IPR036514">
    <property type="entry name" value="SGNH_hydro_sf"/>
</dbReference>
<dbReference type="PANTHER" id="PTHR37981">
    <property type="entry name" value="LIPASE 2"/>
    <property type="match status" value="1"/>
</dbReference>
<dbReference type="CDD" id="cd01823">
    <property type="entry name" value="SEST_like"/>
    <property type="match status" value="1"/>
</dbReference>
<dbReference type="GO" id="GO:0019433">
    <property type="term" value="P:triglyceride catabolic process"/>
    <property type="evidence" value="ECO:0007669"/>
    <property type="project" value="TreeGrafter"/>
</dbReference>
<comment type="caution">
    <text evidence="5">The sequence shown here is derived from an EMBL/GenBank/DDBJ whole genome shotgun (WGS) entry which is preliminary data.</text>
</comment>
<evidence type="ECO:0000313" key="6">
    <source>
        <dbReference type="Proteomes" id="UP001240236"/>
    </source>
</evidence>
<evidence type="ECO:0000256" key="1">
    <source>
        <dbReference type="PIRSR" id="PIRSR637460-1"/>
    </source>
</evidence>
<dbReference type="GO" id="GO:0004806">
    <property type="term" value="F:triacylglycerol lipase activity"/>
    <property type="evidence" value="ECO:0007669"/>
    <property type="project" value="TreeGrafter"/>
</dbReference>
<evidence type="ECO:0000313" key="5">
    <source>
        <dbReference type="EMBL" id="MDQ0368581.1"/>
    </source>
</evidence>
<feature type="domain" description="SGNH hydrolase-type esterase" evidence="4">
    <location>
        <begin position="35"/>
        <end position="249"/>
    </location>
</feature>
<feature type="signal peptide" evidence="3">
    <location>
        <begin position="1"/>
        <end position="27"/>
    </location>
</feature>
<dbReference type="PANTHER" id="PTHR37981:SF1">
    <property type="entry name" value="SGNH HYDROLASE-TYPE ESTERASE DOMAIN-CONTAINING PROTEIN"/>
    <property type="match status" value="1"/>
</dbReference>
<dbReference type="RefSeq" id="WP_307243224.1">
    <property type="nucleotide sequence ID" value="NZ_JAUSUZ010000001.1"/>
</dbReference>
<feature type="disulfide bond" evidence="2">
    <location>
        <begin position="53"/>
        <end position="78"/>
    </location>
</feature>
<feature type="active site" evidence="1">
    <location>
        <position position="242"/>
    </location>
</feature>
<reference evidence="5 6" key="1">
    <citation type="submission" date="2023-07" db="EMBL/GenBank/DDBJ databases">
        <title>Sequencing the genomes of 1000 actinobacteria strains.</title>
        <authorList>
            <person name="Klenk H.-P."/>
        </authorList>
    </citation>
    <scope>NUCLEOTIDE SEQUENCE [LARGE SCALE GENOMIC DNA]</scope>
    <source>
        <strain evidence="5 6">DSM 44709</strain>
    </source>
</reference>
<organism evidence="5 6">
    <name type="scientific">Catenuloplanes indicus</name>
    <dbReference type="NCBI Taxonomy" id="137267"/>
    <lineage>
        <taxon>Bacteria</taxon>
        <taxon>Bacillati</taxon>
        <taxon>Actinomycetota</taxon>
        <taxon>Actinomycetes</taxon>
        <taxon>Micromonosporales</taxon>
        <taxon>Micromonosporaceae</taxon>
        <taxon>Catenuloplanes</taxon>
    </lineage>
</organism>